<reference evidence="2" key="2">
    <citation type="journal article" date="2015" name="Fish Shellfish Immunol.">
        <title>Early steps in the European eel (Anguilla anguilla)-Vibrio vulnificus interaction in the gills: Role of the RtxA13 toxin.</title>
        <authorList>
            <person name="Callol A."/>
            <person name="Pajuelo D."/>
            <person name="Ebbesson L."/>
            <person name="Teles M."/>
            <person name="MacKenzie S."/>
            <person name="Amaro C."/>
        </authorList>
    </citation>
    <scope>NUCLEOTIDE SEQUENCE</scope>
</reference>
<name>A0A0E9U8D1_ANGAN</name>
<proteinExistence type="predicted"/>
<evidence type="ECO:0000256" key="1">
    <source>
        <dbReference type="SAM" id="MobiDB-lite"/>
    </source>
</evidence>
<protein>
    <submittedName>
        <fullName evidence="2">Uncharacterized protein</fullName>
    </submittedName>
</protein>
<feature type="region of interest" description="Disordered" evidence="1">
    <location>
        <begin position="1"/>
        <end position="34"/>
    </location>
</feature>
<evidence type="ECO:0000313" key="2">
    <source>
        <dbReference type="EMBL" id="JAH61410.1"/>
    </source>
</evidence>
<accession>A0A0E9U8D1</accession>
<reference evidence="2" key="1">
    <citation type="submission" date="2014-11" db="EMBL/GenBank/DDBJ databases">
        <authorList>
            <person name="Amaro Gonzalez C."/>
        </authorList>
    </citation>
    <scope>NUCLEOTIDE SEQUENCE</scope>
</reference>
<dbReference type="EMBL" id="GBXM01047167">
    <property type="protein sequence ID" value="JAH61410.1"/>
    <property type="molecule type" value="Transcribed_RNA"/>
</dbReference>
<organism evidence="2">
    <name type="scientific">Anguilla anguilla</name>
    <name type="common">European freshwater eel</name>
    <name type="synonym">Muraena anguilla</name>
    <dbReference type="NCBI Taxonomy" id="7936"/>
    <lineage>
        <taxon>Eukaryota</taxon>
        <taxon>Metazoa</taxon>
        <taxon>Chordata</taxon>
        <taxon>Craniata</taxon>
        <taxon>Vertebrata</taxon>
        <taxon>Euteleostomi</taxon>
        <taxon>Actinopterygii</taxon>
        <taxon>Neopterygii</taxon>
        <taxon>Teleostei</taxon>
        <taxon>Anguilliformes</taxon>
        <taxon>Anguillidae</taxon>
        <taxon>Anguilla</taxon>
    </lineage>
</organism>
<dbReference type="AlphaFoldDB" id="A0A0E9U8D1"/>
<sequence length="34" mass="3704">MFPKEALICNGTPSQKVRKVTSPSESSALDPTFH</sequence>
<feature type="compositionally biased region" description="Polar residues" evidence="1">
    <location>
        <begin position="11"/>
        <end position="34"/>
    </location>
</feature>